<feature type="chain" id="PRO_5039595041" description="Lipoprotein LprG" evidence="1">
    <location>
        <begin position="23"/>
        <end position="244"/>
    </location>
</feature>
<protein>
    <recommendedName>
        <fullName evidence="4">Lipoprotein LprG</fullName>
    </recommendedName>
</protein>
<keyword evidence="1" id="KW-0732">Signal</keyword>
<organism evidence="2 3">
    <name type="scientific">Agreia pratensis</name>
    <dbReference type="NCBI Taxonomy" id="150121"/>
    <lineage>
        <taxon>Bacteria</taxon>
        <taxon>Bacillati</taxon>
        <taxon>Actinomycetota</taxon>
        <taxon>Actinomycetes</taxon>
        <taxon>Micrococcales</taxon>
        <taxon>Microbacteriaceae</taxon>
        <taxon>Agreia</taxon>
    </lineage>
</organism>
<feature type="signal peptide" evidence="1">
    <location>
        <begin position="1"/>
        <end position="22"/>
    </location>
</feature>
<proteinExistence type="predicted"/>
<evidence type="ECO:0000313" key="2">
    <source>
        <dbReference type="EMBL" id="SMG16414.1"/>
    </source>
</evidence>
<keyword evidence="3" id="KW-1185">Reference proteome</keyword>
<evidence type="ECO:0000313" key="3">
    <source>
        <dbReference type="Proteomes" id="UP000193244"/>
    </source>
</evidence>
<evidence type="ECO:0000256" key="1">
    <source>
        <dbReference type="SAM" id="SignalP"/>
    </source>
</evidence>
<name>A0A1X7IPP5_9MICO</name>
<evidence type="ECO:0008006" key="4">
    <source>
        <dbReference type="Google" id="ProtNLM"/>
    </source>
</evidence>
<gene>
    <name evidence="2" type="ORF">SAMN06296010_0709</name>
</gene>
<dbReference type="EMBL" id="FXAY01000001">
    <property type="protein sequence ID" value="SMG16414.1"/>
    <property type="molecule type" value="Genomic_DNA"/>
</dbReference>
<dbReference type="Proteomes" id="UP000193244">
    <property type="component" value="Unassembled WGS sequence"/>
</dbReference>
<dbReference type="STRING" id="150121.SAMN06296010_0709"/>
<reference evidence="3" key="1">
    <citation type="submission" date="2017-04" db="EMBL/GenBank/DDBJ databases">
        <authorList>
            <person name="Varghese N."/>
            <person name="Submissions S."/>
        </authorList>
    </citation>
    <scope>NUCLEOTIDE SEQUENCE [LARGE SCALE GENOMIC DNA]</scope>
    <source>
        <strain evidence="3">VKM Ac-2510</strain>
    </source>
</reference>
<dbReference type="AlphaFoldDB" id="A0A1X7IPP5"/>
<dbReference type="PROSITE" id="PS51257">
    <property type="entry name" value="PROKAR_LIPOPROTEIN"/>
    <property type="match status" value="1"/>
</dbReference>
<accession>A0A1X7IPP5</accession>
<sequence>MRPLVVMVVLGAMLGVSGCAPSDAPGAPASSQAAGSALSTEQAQRLAIFRFNNFDSGVRAVTFSIPGAQPVQFSGWIDYAAGAGYGFASTTVDGAADTGLLRFTSQSLGYQPTTLDKAPLPVPADGWQDSALDPSATSLSNVVAVLLGLGNDRPDNPQLLQQTDALWLRSDDVDGVTVDVFAGPTSDAPATTAPSNAAPTIRYWIDETGHLMKAEIPVAGEADSWTTVEFFDADPSVSLAVPTQ</sequence>